<dbReference type="Gene3D" id="3.40.50.300">
    <property type="entry name" value="P-loop containing nucleotide triphosphate hydrolases"/>
    <property type="match status" value="2"/>
</dbReference>
<feature type="coiled-coil region" evidence="1">
    <location>
        <begin position="491"/>
        <end position="525"/>
    </location>
</feature>
<keyword evidence="1" id="KW-0175">Coiled coil</keyword>
<dbReference type="Pfam" id="PF13514">
    <property type="entry name" value="AAA_27"/>
    <property type="match status" value="1"/>
</dbReference>
<dbReference type="SUPFAM" id="SSF52540">
    <property type="entry name" value="P-loop containing nucleoside triphosphate hydrolases"/>
    <property type="match status" value="1"/>
</dbReference>
<dbReference type="Proteomes" id="UP001057498">
    <property type="component" value="Chromosome"/>
</dbReference>
<reference evidence="3" key="1">
    <citation type="submission" date="2022-04" db="EMBL/GenBank/DDBJ databases">
        <title>Whole genome sequence of Sphaerotilus sp. FB-5.</title>
        <authorList>
            <person name="Takeda M."/>
            <person name="Narihara S."/>
            <person name="Akimoto M."/>
            <person name="Akimoto R."/>
            <person name="Nishiyashiki S."/>
            <person name="Murakami T."/>
        </authorList>
    </citation>
    <scope>NUCLEOTIDE SEQUENCE</scope>
    <source>
        <strain evidence="3">FB-5</strain>
    </source>
</reference>
<feature type="domain" description="YhaN AAA" evidence="2">
    <location>
        <begin position="1"/>
        <end position="205"/>
    </location>
</feature>
<dbReference type="InterPro" id="IPR038734">
    <property type="entry name" value="YhaN_AAA"/>
</dbReference>
<organism evidence="3 4">
    <name type="scientific">Sphaerotilus microaerophilus</name>
    <dbReference type="NCBI Taxonomy" id="2914710"/>
    <lineage>
        <taxon>Bacteria</taxon>
        <taxon>Pseudomonadati</taxon>
        <taxon>Pseudomonadota</taxon>
        <taxon>Betaproteobacteria</taxon>
        <taxon>Burkholderiales</taxon>
        <taxon>Sphaerotilaceae</taxon>
        <taxon>Sphaerotilus</taxon>
    </lineage>
</organism>
<dbReference type="EMBL" id="AP025730">
    <property type="protein sequence ID" value="BDI05768.1"/>
    <property type="molecule type" value="Genomic_DNA"/>
</dbReference>
<accession>A0ABN6PML0</accession>
<gene>
    <name evidence="3" type="ORF">CATMQ487_27380</name>
</gene>
<dbReference type="RefSeq" id="WP_251969121.1">
    <property type="nucleotide sequence ID" value="NZ_AP025730.1"/>
</dbReference>
<evidence type="ECO:0000259" key="2">
    <source>
        <dbReference type="Pfam" id="PF13514"/>
    </source>
</evidence>
<evidence type="ECO:0000256" key="1">
    <source>
        <dbReference type="SAM" id="Coils"/>
    </source>
</evidence>
<dbReference type="InterPro" id="IPR027417">
    <property type="entry name" value="P-loop_NTPase"/>
</dbReference>
<name>A0ABN6PML0_9BURK</name>
<keyword evidence="4" id="KW-1185">Reference proteome</keyword>
<protein>
    <recommendedName>
        <fullName evidence="2">YhaN AAA domain-containing protein</fullName>
    </recommendedName>
</protein>
<feature type="coiled-coil region" evidence="1">
    <location>
        <begin position="791"/>
        <end position="891"/>
    </location>
</feature>
<sequence>MRLQTLELIRYGRFTDEKLVFPHSDCDFHLVVGPNEAGKSTLRRAVSELLFGMPLRSDMDFRHPLAELRLGAVIESAASTLAFHRARGRKPLRRPDDSVLADAALTEHLGGTTAGLFERMFCLDLAGLLKGGHSILDASDDVGQLLFQSAAGLSSLGALRDALAAEADSLYAPRKSGSRAFYAALDPYEAARQTLRGATVNTRAWSAAQGEVERLDAAYGEAGGRYRALSAQRQRLERIRRIAPRVAQLHDLQAQLAELAQVPLFPTEAAQRLADGEVTLATQTARLELLRQAEQALQVQRAALTVDAAVLAQAGAVEALAAQGQACSHHPRDIGRREEEVSTRLRDAAALAAQLGWPADEAALRARLPSPLALRALATLMQQRGALLQVRQSAEEGLQRTRTALERLQGQPGLQPQAGSAPVAAASIVADLAAALQEAQPLKAGAARQRALDTAMAQAGVQLDAALVALGAWRREPAALAALSLPSEERLTVLKAERARLMADADAARRQLTQAQEQARRSALALAQFTAATAQVVTLDDVQQARSARDQVWGGIKRQPADLAERAPELDHAIERADALVDRQRDQVDQSARLAGLRQDSARDEAAAAAARQQSDEAGRRLVDFDARWAEQAGAAGLPRMALLDLSGWLVHRRAALDAAATLDARRMEQVAQKQAEAQVTAALQQALRACVGELPGASAATGASGTTGTTGTLSLAALCSRAEQWLAAQQAERAQAEARAMQITQAQAELDHQAQRLHRGSAEVAQWEMRWQEAVKAASLEGPWMTPEAAADAVEQVDRVRELLAQADELRVQRIQTMRRDLADFDQAAQALRQTLGAPDEAGHGGTDPFAWARSLQERLRRAQEAKRESERLQAELQEHASALRSAETALAATHAALGPLYTLAQTPDPARLRTHIAASDRRRRLEAEAQQQRQAIVEAGDGLALDALLTEHAAAEPQALKADIEALDAQLGAEVEQQTRLAGELAQARAALARIHGGSEAAVAESKRLEALAQLGDTAERYLHVATGHRLLRWAVDRYRERRQGPLLQRASTLFAQLTLGRFARLTPDFEVTPPRLIALRPDGERVHIDGLSEGTRDQLFLALRLAALELHIASDRSLPFIADDLFVNFHDSRSRAGLAALGELARRTQVIFLTHHEHLVDVARECVGREINVVTLEPA</sequence>
<evidence type="ECO:0000313" key="3">
    <source>
        <dbReference type="EMBL" id="BDI05768.1"/>
    </source>
</evidence>
<dbReference type="PANTHER" id="PTHR41259">
    <property type="entry name" value="DOUBLE-STRAND BREAK REPAIR RAD50 ATPASE, PUTATIVE-RELATED"/>
    <property type="match status" value="1"/>
</dbReference>
<evidence type="ECO:0000313" key="4">
    <source>
        <dbReference type="Proteomes" id="UP001057498"/>
    </source>
</evidence>
<proteinExistence type="predicted"/>
<dbReference type="PANTHER" id="PTHR41259:SF1">
    <property type="entry name" value="DOUBLE-STRAND BREAK REPAIR RAD50 ATPASE, PUTATIVE-RELATED"/>
    <property type="match status" value="1"/>
</dbReference>